<comment type="caution">
    <text evidence="2">The sequence shown here is derived from an EMBL/GenBank/DDBJ whole genome shotgun (WGS) entry which is preliminary data.</text>
</comment>
<reference evidence="2" key="1">
    <citation type="submission" date="2019-04" db="EMBL/GenBank/DDBJ databases">
        <authorList>
            <person name="Alioto T."/>
            <person name="Alioto T."/>
        </authorList>
    </citation>
    <scope>NUCLEOTIDE SEQUENCE [LARGE SCALE GENOMIC DNA]</scope>
</reference>
<dbReference type="AlphaFoldDB" id="A0A5E4C0R5"/>
<evidence type="ECO:0000313" key="2">
    <source>
        <dbReference type="EMBL" id="VTJ75483.1"/>
    </source>
</evidence>
<dbReference type="EMBL" id="CABDUW010000806">
    <property type="protein sequence ID" value="VTJ75483.1"/>
    <property type="molecule type" value="Genomic_DNA"/>
</dbReference>
<gene>
    <name evidence="2" type="ORF">MONAX_5E020287</name>
</gene>
<proteinExistence type="predicted"/>
<accession>A0A5E4C0R5</accession>
<dbReference type="Proteomes" id="UP000335636">
    <property type="component" value="Unassembled WGS sequence"/>
</dbReference>
<evidence type="ECO:0000313" key="3">
    <source>
        <dbReference type="Proteomes" id="UP000335636"/>
    </source>
</evidence>
<sequence length="125" mass="13596">MMRWQEVDTGEPGTPEAGHAQTRRRVRKRDRDRGTALSNAPTRLRGHSKSTPRLHPGSWDDLAGTTDGPRGPRVAQRQSTCEAPPGAPRPCQSLSPELRAQWVAKGLWGSREQGAAPSAGHTSPF</sequence>
<evidence type="ECO:0000256" key="1">
    <source>
        <dbReference type="SAM" id="MobiDB-lite"/>
    </source>
</evidence>
<keyword evidence="3" id="KW-1185">Reference proteome</keyword>
<name>A0A5E4C0R5_MARMO</name>
<protein>
    <submittedName>
        <fullName evidence="2">Uncharacterized protein</fullName>
    </submittedName>
</protein>
<organism evidence="2 3">
    <name type="scientific">Marmota monax</name>
    <name type="common">Woodchuck</name>
    <dbReference type="NCBI Taxonomy" id="9995"/>
    <lineage>
        <taxon>Eukaryota</taxon>
        <taxon>Metazoa</taxon>
        <taxon>Chordata</taxon>
        <taxon>Craniata</taxon>
        <taxon>Vertebrata</taxon>
        <taxon>Euteleostomi</taxon>
        <taxon>Mammalia</taxon>
        <taxon>Eutheria</taxon>
        <taxon>Euarchontoglires</taxon>
        <taxon>Glires</taxon>
        <taxon>Rodentia</taxon>
        <taxon>Sciuromorpha</taxon>
        <taxon>Sciuridae</taxon>
        <taxon>Xerinae</taxon>
        <taxon>Marmotini</taxon>
        <taxon>Marmota</taxon>
    </lineage>
</organism>
<feature type="region of interest" description="Disordered" evidence="1">
    <location>
        <begin position="1"/>
        <end position="125"/>
    </location>
</feature>